<dbReference type="PRINTS" id="PR00411">
    <property type="entry name" value="PNDRDTASEI"/>
</dbReference>
<proteinExistence type="inferred from homology"/>
<evidence type="ECO:0000256" key="5">
    <source>
        <dbReference type="ARBA" id="ARBA00016406"/>
    </source>
</evidence>
<accession>A0A1V2IE52</accession>
<comment type="cofactor">
    <cofactor evidence="1">
        <name>FAD</name>
        <dbReference type="ChEBI" id="CHEBI:57692"/>
    </cofactor>
</comment>
<evidence type="ECO:0000256" key="15">
    <source>
        <dbReference type="ARBA" id="ARBA00048407"/>
    </source>
</evidence>
<feature type="compositionally biased region" description="Basic and acidic residues" evidence="16">
    <location>
        <begin position="448"/>
        <end position="464"/>
    </location>
</feature>
<dbReference type="PRINTS" id="PR00368">
    <property type="entry name" value="FADPNR"/>
</dbReference>
<dbReference type="EC" id="1.14.13.59" evidence="4"/>
<evidence type="ECO:0000256" key="4">
    <source>
        <dbReference type="ARBA" id="ARBA00013076"/>
    </source>
</evidence>
<evidence type="ECO:0000256" key="13">
    <source>
        <dbReference type="ARBA" id="ARBA00032493"/>
    </source>
</evidence>
<evidence type="ECO:0000256" key="14">
    <source>
        <dbReference type="ARBA" id="ARBA00032738"/>
    </source>
</evidence>
<keyword evidence="18" id="KW-1185">Reference proteome</keyword>
<name>A0A1V2IE52_9ACTN</name>
<dbReference type="AlphaFoldDB" id="A0A1V2IE52"/>
<evidence type="ECO:0000256" key="7">
    <source>
        <dbReference type="ARBA" id="ARBA00022827"/>
    </source>
</evidence>
<feature type="region of interest" description="Disordered" evidence="16">
    <location>
        <begin position="438"/>
        <end position="464"/>
    </location>
</feature>
<comment type="catalytic activity">
    <reaction evidence="15">
        <text>L-lysine + NADPH + O2 = N(6)-hydroxy-L-lysine + NADP(+) + H2O</text>
        <dbReference type="Rhea" id="RHEA:23228"/>
        <dbReference type="ChEBI" id="CHEBI:15377"/>
        <dbReference type="ChEBI" id="CHEBI:15379"/>
        <dbReference type="ChEBI" id="CHEBI:32551"/>
        <dbReference type="ChEBI" id="CHEBI:57783"/>
        <dbReference type="ChEBI" id="CHEBI:57820"/>
        <dbReference type="ChEBI" id="CHEBI:58349"/>
        <dbReference type="EC" id="1.14.13.59"/>
    </reaction>
</comment>
<dbReference type="PANTHER" id="PTHR42802:SF1">
    <property type="entry name" value="L-ORNITHINE N(5)-MONOOXYGENASE"/>
    <property type="match status" value="1"/>
</dbReference>
<comment type="pathway">
    <text evidence="2">Siderophore biosynthesis.</text>
</comment>
<dbReference type="Gene3D" id="3.50.50.60">
    <property type="entry name" value="FAD/NAD(P)-binding domain"/>
    <property type="match status" value="1"/>
</dbReference>
<keyword evidence="7" id="KW-0274">FAD</keyword>
<dbReference type="InterPro" id="IPR025700">
    <property type="entry name" value="Lys/Orn_oxygenase"/>
</dbReference>
<evidence type="ECO:0000256" key="6">
    <source>
        <dbReference type="ARBA" id="ARBA00022630"/>
    </source>
</evidence>
<reference evidence="18" key="1">
    <citation type="submission" date="2016-10" db="EMBL/GenBank/DDBJ databases">
        <title>Frankia sp. NRRL B-16386 Genome sequencing.</title>
        <authorList>
            <person name="Ghodhbane-Gtari F."/>
            <person name="Swanson E."/>
            <person name="Gueddou A."/>
            <person name="Hezbri K."/>
            <person name="Ktari K."/>
            <person name="Nouioui I."/>
            <person name="Morris K."/>
            <person name="Simpson S."/>
            <person name="Abebe-Akele F."/>
            <person name="Thomas K."/>
            <person name="Gtari M."/>
            <person name="Tisa L.S."/>
        </authorList>
    </citation>
    <scope>NUCLEOTIDE SEQUENCE [LARGE SCALE GENOMIC DNA]</scope>
    <source>
        <strain evidence="18">NRRL B-16386</strain>
    </source>
</reference>
<comment type="caution">
    <text evidence="17">The sequence shown here is derived from an EMBL/GenBank/DDBJ whole genome shotgun (WGS) entry which is preliminary data.</text>
</comment>
<evidence type="ECO:0000256" key="10">
    <source>
        <dbReference type="ARBA" id="ARBA00023033"/>
    </source>
</evidence>
<dbReference type="SUPFAM" id="SSF51905">
    <property type="entry name" value="FAD/NAD(P)-binding domain"/>
    <property type="match status" value="2"/>
</dbReference>
<keyword evidence="6" id="KW-0285">Flavoprotein</keyword>
<dbReference type="RefSeq" id="WP_076815601.1">
    <property type="nucleotide sequence ID" value="NZ_MOMC01000016.1"/>
</dbReference>
<evidence type="ECO:0000256" key="11">
    <source>
        <dbReference type="ARBA" id="ARBA00029939"/>
    </source>
</evidence>
<evidence type="ECO:0000313" key="17">
    <source>
        <dbReference type="EMBL" id="ONH31473.1"/>
    </source>
</evidence>
<dbReference type="PANTHER" id="PTHR42802">
    <property type="entry name" value="MONOOXYGENASE"/>
    <property type="match status" value="1"/>
</dbReference>
<dbReference type="InterPro" id="IPR036188">
    <property type="entry name" value="FAD/NAD-bd_sf"/>
</dbReference>
<evidence type="ECO:0000256" key="2">
    <source>
        <dbReference type="ARBA" id="ARBA00004924"/>
    </source>
</evidence>
<dbReference type="GO" id="GO:0047091">
    <property type="term" value="F:L-lysine 6-monooxygenase (NADPH) activity"/>
    <property type="evidence" value="ECO:0007669"/>
    <property type="project" value="UniProtKB-EC"/>
</dbReference>
<comment type="similarity">
    <text evidence="3">Belongs to the lysine N(6)-hydroxylase/L-ornithine N(5)-oxygenase family.</text>
</comment>
<dbReference type="OrthoDB" id="7527071at2"/>
<keyword evidence="10 17" id="KW-0503">Monooxygenase</keyword>
<protein>
    <recommendedName>
        <fullName evidence="5">L-lysine N6-monooxygenase MbtG</fullName>
        <ecNumber evidence="4">1.14.13.59</ecNumber>
    </recommendedName>
    <alternativeName>
        <fullName evidence="14">Lysine 6-N-hydroxylase</fullName>
    </alternativeName>
    <alternativeName>
        <fullName evidence="13">Lysine N6-hydroxylase</fullName>
    </alternativeName>
    <alternativeName>
        <fullName evidence="11">Lysine-N-oxygenase</fullName>
    </alternativeName>
    <alternativeName>
        <fullName evidence="12">Mycobactin synthase protein G</fullName>
    </alternativeName>
</protein>
<gene>
    <name evidence="17" type="ORF">BL253_09650</name>
</gene>
<dbReference type="STRING" id="1834516.BL253_09650"/>
<dbReference type="Proteomes" id="UP000188929">
    <property type="component" value="Unassembled WGS sequence"/>
</dbReference>
<dbReference type="Pfam" id="PF13434">
    <property type="entry name" value="Lys_Orn_oxgnase"/>
    <property type="match status" value="1"/>
</dbReference>
<evidence type="ECO:0000256" key="8">
    <source>
        <dbReference type="ARBA" id="ARBA00022857"/>
    </source>
</evidence>
<evidence type="ECO:0000313" key="18">
    <source>
        <dbReference type="Proteomes" id="UP000188929"/>
    </source>
</evidence>
<dbReference type="EMBL" id="MOMC01000016">
    <property type="protein sequence ID" value="ONH31473.1"/>
    <property type="molecule type" value="Genomic_DNA"/>
</dbReference>
<keyword evidence="8" id="KW-0521">NADP</keyword>
<evidence type="ECO:0000256" key="16">
    <source>
        <dbReference type="SAM" id="MobiDB-lite"/>
    </source>
</evidence>
<keyword evidence="9" id="KW-0560">Oxidoreductase</keyword>
<organism evidence="17 18">
    <name type="scientific">Pseudofrankia asymbiotica</name>
    <dbReference type="NCBI Taxonomy" id="1834516"/>
    <lineage>
        <taxon>Bacteria</taxon>
        <taxon>Bacillati</taxon>
        <taxon>Actinomycetota</taxon>
        <taxon>Actinomycetes</taxon>
        <taxon>Frankiales</taxon>
        <taxon>Frankiaceae</taxon>
        <taxon>Pseudofrankia</taxon>
    </lineage>
</organism>
<evidence type="ECO:0000256" key="12">
    <source>
        <dbReference type="ARBA" id="ARBA00031158"/>
    </source>
</evidence>
<sequence>MVGRPHPAAPPSTQTTASELYDVIGVGFGPANLALAIALEEHNARADERDQRRAVFLETQERFGWHRGMLIEGATMQVSYLKDLVTLRNPTSGFSFLAYLHGLGRLVDFINHKTMFPLRHEFHDYLEWAAGRLDHLVEYGQTVTTLRPVVQDSEITHVDVVSQDSDGHTVVRRARDVVVALGLEPRLPAGVALDDRVWHNRDLLDRLGDLPPLRHGRFMVIGAGQSGAEVTDHLHRTFPTAEVHAVFARYGYSPADNSPFANQIFDPDAVDDFFDASPDIRRMLTDYHRSTNYSVVDMDLIEDLYRRVYQEKVRGPRRLHLLRASRLARLERLDDGVRATVEFLPTGERRDLDVDVVVFATGYQPREPRALLGEAAEAFRFDDAGRPLFTRDYRLVAAGPATAAVYVTGATEHTHGISSTLLSNVAVRAGEISASILTRAGSPGSPTARDDSLTGDHRLVSAPR</sequence>
<evidence type="ECO:0000256" key="9">
    <source>
        <dbReference type="ARBA" id="ARBA00023002"/>
    </source>
</evidence>
<evidence type="ECO:0000256" key="3">
    <source>
        <dbReference type="ARBA" id="ARBA00007588"/>
    </source>
</evidence>
<evidence type="ECO:0000256" key="1">
    <source>
        <dbReference type="ARBA" id="ARBA00001974"/>
    </source>
</evidence>